<dbReference type="AlphaFoldDB" id="A0AAE3XLJ4"/>
<dbReference type="InterPro" id="IPR003718">
    <property type="entry name" value="OsmC/Ohr_fam"/>
</dbReference>
<dbReference type="Gene3D" id="3.30.300.20">
    <property type="match status" value="1"/>
</dbReference>
<keyword evidence="2" id="KW-1185">Reference proteome</keyword>
<gene>
    <name evidence="1" type="ORF">HNQ88_002154</name>
</gene>
<name>A0AAE3XLJ4_9BACT</name>
<sequence length="135" mass="14675">MKVELTTDGFSSTMKAVNEKGAQISLGASADAENALISPMELVLAGAGGCSTIDIVSILKKQKQEVRDIKVDIEGDRVEDIPRVFRKINMHYKVYGDVDASKVERAIALSVEKYCSVSKMLESSVEITTSFEVIS</sequence>
<comment type="caution">
    <text evidence="1">The sequence shown here is derived from an EMBL/GenBank/DDBJ whole genome shotgun (WGS) entry which is preliminary data.</text>
</comment>
<dbReference type="InterPro" id="IPR036102">
    <property type="entry name" value="OsmC/Ohrsf"/>
</dbReference>
<proteinExistence type="predicted"/>
<reference evidence="1" key="1">
    <citation type="submission" date="2023-07" db="EMBL/GenBank/DDBJ databases">
        <title>Genomic Encyclopedia of Type Strains, Phase IV (KMG-IV): sequencing the most valuable type-strain genomes for metagenomic binning, comparative biology and taxonomic classification.</title>
        <authorList>
            <person name="Goeker M."/>
        </authorList>
    </citation>
    <scope>NUCLEOTIDE SEQUENCE</scope>
    <source>
        <strain evidence="1">DSM 26174</strain>
    </source>
</reference>
<accession>A0AAE3XLJ4</accession>
<evidence type="ECO:0000313" key="1">
    <source>
        <dbReference type="EMBL" id="MDR6239117.1"/>
    </source>
</evidence>
<dbReference type="RefSeq" id="WP_309938658.1">
    <property type="nucleotide sequence ID" value="NZ_AP025305.1"/>
</dbReference>
<dbReference type="Pfam" id="PF02566">
    <property type="entry name" value="OsmC"/>
    <property type="match status" value="1"/>
</dbReference>
<dbReference type="EMBL" id="JAVDQD010000002">
    <property type="protein sequence ID" value="MDR6239117.1"/>
    <property type="molecule type" value="Genomic_DNA"/>
</dbReference>
<dbReference type="PANTHER" id="PTHR34352">
    <property type="entry name" value="PROTEIN YHFA"/>
    <property type="match status" value="1"/>
</dbReference>
<dbReference type="PANTHER" id="PTHR34352:SF1">
    <property type="entry name" value="PROTEIN YHFA"/>
    <property type="match status" value="1"/>
</dbReference>
<organism evidence="1 2">
    <name type="scientific">Aureibacter tunicatorum</name>
    <dbReference type="NCBI Taxonomy" id="866807"/>
    <lineage>
        <taxon>Bacteria</taxon>
        <taxon>Pseudomonadati</taxon>
        <taxon>Bacteroidota</taxon>
        <taxon>Cytophagia</taxon>
        <taxon>Cytophagales</taxon>
        <taxon>Persicobacteraceae</taxon>
        <taxon>Aureibacter</taxon>
    </lineage>
</organism>
<dbReference type="SUPFAM" id="SSF82784">
    <property type="entry name" value="OsmC-like"/>
    <property type="match status" value="1"/>
</dbReference>
<dbReference type="InterPro" id="IPR015946">
    <property type="entry name" value="KH_dom-like_a/b"/>
</dbReference>
<evidence type="ECO:0000313" key="2">
    <source>
        <dbReference type="Proteomes" id="UP001185092"/>
    </source>
</evidence>
<protein>
    <submittedName>
        <fullName evidence="1">Redox protein</fullName>
    </submittedName>
</protein>
<dbReference type="Proteomes" id="UP001185092">
    <property type="component" value="Unassembled WGS sequence"/>
</dbReference>